<dbReference type="PANTHER" id="PTHR24292:SF54">
    <property type="entry name" value="CYP9F3-RELATED"/>
    <property type="match status" value="1"/>
</dbReference>
<protein>
    <submittedName>
        <fullName evidence="10">Uncharacterized protein</fullName>
    </submittedName>
</protein>
<comment type="cofactor">
    <cofactor evidence="1">
        <name>heme</name>
        <dbReference type="ChEBI" id="CHEBI:30413"/>
    </cofactor>
</comment>
<proteinExistence type="inferred from homology"/>
<dbReference type="InterPro" id="IPR050476">
    <property type="entry name" value="Insect_CytP450_Detox"/>
</dbReference>
<dbReference type="SUPFAM" id="SSF48264">
    <property type="entry name" value="Cytochrome P450"/>
    <property type="match status" value="1"/>
</dbReference>
<evidence type="ECO:0000256" key="4">
    <source>
        <dbReference type="ARBA" id="ARBA00022723"/>
    </source>
</evidence>
<evidence type="ECO:0000256" key="3">
    <source>
        <dbReference type="ARBA" id="ARBA00022617"/>
    </source>
</evidence>
<reference evidence="10" key="1">
    <citation type="submission" date="2022-11" db="UniProtKB">
        <authorList>
            <consortium name="WormBaseParasite"/>
        </authorList>
    </citation>
    <scope>IDENTIFICATION</scope>
</reference>
<organism evidence="9 10">
    <name type="scientific">Panagrolaimus davidi</name>
    <dbReference type="NCBI Taxonomy" id="227884"/>
    <lineage>
        <taxon>Eukaryota</taxon>
        <taxon>Metazoa</taxon>
        <taxon>Ecdysozoa</taxon>
        <taxon>Nematoda</taxon>
        <taxon>Chromadorea</taxon>
        <taxon>Rhabditida</taxon>
        <taxon>Tylenchina</taxon>
        <taxon>Panagrolaimomorpha</taxon>
        <taxon>Panagrolaimoidea</taxon>
        <taxon>Panagrolaimidae</taxon>
        <taxon>Panagrolaimus</taxon>
    </lineage>
</organism>
<evidence type="ECO:0000256" key="2">
    <source>
        <dbReference type="ARBA" id="ARBA00010617"/>
    </source>
</evidence>
<dbReference type="GO" id="GO:0004497">
    <property type="term" value="F:monooxygenase activity"/>
    <property type="evidence" value="ECO:0007669"/>
    <property type="project" value="UniProtKB-KW"/>
</dbReference>
<keyword evidence="8" id="KW-0732">Signal</keyword>
<evidence type="ECO:0000313" key="9">
    <source>
        <dbReference type="Proteomes" id="UP000887578"/>
    </source>
</evidence>
<dbReference type="Pfam" id="PF00067">
    <property type="entry name" value="p450"/>
    <property type="match status" value="1"/>
</dbReference>
<dbReference type="GO" id="GO:0005506">
    <property type="term" value="F:iron ion binding"/>
    <property type="evidence" value="ECO:0007669"/>
    <property type="project" value="InterPro"/>
</dbReference>
<dbReference type="Gene3D" id="1.10.630.10">
    <property type="entry name" value="Cytochrome P450"/>
    <property type="match status" value="1"/>
</dbReference>
<dbReference type="AlphaFoldDB" id="A0A914PM53"/>
<sequence>MLETLVLLFLTLATAIAAISEVDKTFFFQDLDLQLKKNYYNYQLSYWSRRGIPGPKGELFWGNLKEVIGRKKVNVFQIRDWSKQFPRYYGIKKGFYNNLVISDPDLAHEVFVKKFDHFHGHELHPMEEDPDKDPKMVLLILARGLRWKRLRTISNPIFSLGNLKKVGFNGRDMLYF</sequence>
<comment type="similarity">
    <text evidence="2">Belongs to the cytochrome P450 family.</text>
</comment>
<keyword evidence="4" id="KW-0479">Metal-binding</keyword>
<name>A0A914PM53_9BILA</name>
<dbReference type="GO" id="GO:0016705">
    <property type="term" value="F:oxidoreductase activity, acting on paired donors, with incorporation or reduction of molecular oxygen"/>
    <property type="evidence" value="ECO:0007669"/>
    <property type="project" value="InterPro"/>
</dbReference>
<dbReference type="InterPro" id="IPR036396">
    <property type="entry name" value="Cyt_P450_sf"/>
</dbReference>
<feature type="chain" id="PRO_5036972949" evidence="8">
    <location>
        <begin position="19"/>
        <end position="176"/>
    </location>
</feature>
<keyword evidence="9" id="KW-1185">Reference proteome</keyword>
<evidence type="ECO:0000313" key="10">
    <source>
        <dbReference type="WBParaSite" id="PDA_v2.g19554.t1"/>
    </source>
</evidence>
<dbReference type="Proteomes" id="UP000887578">
    <property type="component" value="Unplaced"/>
</dbReference>
<evidence type="ECO:0000256" key="1">
    <source>
        <dbReference type="ARBA" id="ARBA00001971"/>
    </source>
</evidence>
<keyword evidence="3" id="KW-0349">Heme</keyword>
<keyword evidence="6" id="KW-0408">Iron</keyword>
<feature type="signal peptide" evidence="8">
    <location>
        <begin position="1"/>
        <end position="18"/>
    </location>
</feature>
<dbReference type="WBParaSite" id="PDA_v2.g19554.t1">
    <property type="protein sequence ID" value="PDA_v2.g19554.t1"/>
    <property type="gene ID" value="PDA_v2.g19554"/>
</dbReference>
<evidence type="ECO:0000256" key="8">
    <source>
        <dbReference type="SAM" id="SignalP"/>
    </source>
</evidence>
<accession>A0A914PM53</accession>
<dbReference type="GO" id="GO:0020037">
    <property type="term" value="F:heme binding"/>
    <property type="evidence" value="ECO:0007669"/>
    <property type="project" value="InterPro"/>
</dbReference>
<dbReference type="InterPro" id="IPR001128">
    <property type="entry name" value="Cyt_P450"/>
</dbReference>
<evidence type="ECO:0000256" key="7">
    <source>
        <dbReference type="ARBA" id="ARBA00023033"/>
    </source>
</evidence>
<evidence type="ECO:0000256" key="6">
    <source>
        <dbReference type="ARBA" id="ARBA00023004"/>
    </source>
</evidence>
<dbReference type="PANTHER" id="PTHR24292">
    <property type="entry name" value="CYTOCHROME P450"/>
    <property type="match status" value="1"/>
</dbReference>
<keyword evidence="7" id="KW-0503">Monooxygenase</keyword>
<evidence type="ECO:0000256" key="5">
    <source>
        <dbReference type="ARBA" id="ARBA00023002"/>
    </source>
</evidence>
<keyword evidence="5" id="KW-0560">Oxidoreductase</keyword>